<dbReference type="Pfam" id="PF00083">
    <property type="entry name" value="Sugar_tr"/>
    <property type="match status" value="1"/>
</dbReference>
<dbReference type="InterPro" id="IPR050549">
    <property type="entry name" value="MFS_Trehalose_Transporter"/>
</dbReference>
<dbReference type="InterPro" id="IPR003663">
    <property type="entry name" value="Sugar/inositol_transpt"/>
</dbReference>
<evidence type="ECO:0000256" key="8">
    <source>
        <dbReference type="ARBA" id="ARBA00023136"/>
    </source>
</evidence>
<dbReference type="PROSITE" id="PS50850">
    <property type="entry name" value="MFS"/>
    <property type="match status" value="1"/>
</dbReference>
<dbReference type="PANTHER" id="PTHR48021">
    <property type="match status" value="1"/>
</dbReference>
<dbReference type="Gramene" id="Jr08_21950_p1">
    <property type="protein sequence ID" value="cds.Jr08_21950_p1"/>
    <property type="gene ID" value="Jr08_21950"/>
</dbReference>
<accession>A0A834CS14</accession>
<feature type="transmembrane region" description="Helical" evidence="9">
    <location>
        <begin position="335"/>
        <end position="353"/>
    </location>
</feature>
<reference evidence="11" key="1">
    <citation type="submission" date="2015-10" db="EMBL/GenBank/DDBJ databases">
        <authorList>
            <person name="Martinez-Garcia P.J."/>
            <person name="Crepeau M.W."/>
            <person name="Puiu D."/>
            <person name="Gonzalez-Ibeas D."/>
            <person name="Whalen J."/>
            <person name="Stevens K."/>
            <person name="Paul R."/>
            <person name="Butterfield T."/>
            <person name="Britton M."/>
            <person name="Reagan R."/>
            <person name="Chakraborty S."/>
            <person name="Walawage S.L."/>
            <person name="Vasquez-Gross H.A."/>
            <person name="Cardeno C."/>
            <person name="Famula R."/>
            <person name="Pratt K."/>
            <person name="Kuruganti S."/>
            <person name="Aradhya M.K."/>
            <person name="Leslie C.A."/>
            <person name="Dandekar A.M."/>
            <person name="Salzberg S.L."/>
            <person name="Wegrzyn J.L."/>
            <person name="Langley C.H."/>
            <person name="Neale D.B."/>
        </authorList>
    </citation>
    <scope>NUCLEOTIDE SEQUENCE</scope>
    <source>
        <tissue evidence="11">Leaves</tissue>
    </source>
</reference>
<dbReference type="CDD" id="cd17358">
    <property type="entry name" value="MFS_GLUT6_8_Class3_like"/>
    <property type="match status" value="1"/>
</dbReference>
<keyword evidence="7 9" id="KW-1133">Transmembrane helix</keyword>
<comment type="similarity">
    <text evidence="2">Belongs to the major facilitator superfamily. Sugar transporter (TC 2.A.1.1) family.</text>
</comment>
<feature type="non-terminal residue" evidence="11">
    <location>
        <position position="1"/>
    </location>
</feature>
<dbReference type="GO" id="GO:0051119">
    <property type="term" value="F:sugar transmembrane transporter activity"/>
    <property type="evidence" value="ECO:0007669"/>
    <property type="project" value="InterPro"/>
</dbReference>
<evidence type="ECO:0000313" key="11">
    <source>
        <dbReference type="EMBL" id="KAF5463473.1"/>
    </source>
</evidence>
<dbReference type="InterPro" id="IPR020846">
    <property type="entry name" value="MFS_dom"/>
</dbReference>
<evidence type="ECO:0000256" key="7">
    <source>
        <dbReference type="ARBA" id="ARBA00022989"/>
    </source>
</evidence>
<keyword evidence="6 9" id="KW-0812">Transmembrane</keyword>
<keyword evidence="8 9" id="KW-0472">Membrane</keyword>
<dbReference type="FunFam" id="1.20.1250.20:FF:000218">
    <property type="entry name" value="facilitated trehalose transporter Tret1"/>
    <property type="match status" value="1"/>
</dbReference>
<evidence type="ECO:0000256" key="9">
    <source>
        <dbReference type="SAM" id="Phobius"/>
    </source>
</evidence>
<evidence type="ECO:0000259" key="10">
    <source>
        <dbReference type="PROSITE" id="PS50850"/>
    </source>
</evidence>
<keyword evidence="5" id="KW-0762">Sugar transport</keyword>
<evidence type="ECO:0000256" key="1">
    <source>
        <dbReference type="ARBA" id="ARBA00004651"/>
    </source>
</evidence>
<comment type="caution">
    <text evidence="11">The sequence shown here is derived from an EMBL/GenBank/DDBJ whole genome shotgun (WGS) entry which is preliminary data.</text>
</comment>
<evidence type="ECO:0000256" key="6">
    <source>
        <dbReference type="ARBA" id="ARBA00022692"/>
    </source>
</evidence>
<evidence type="ECO:0000256" key="2">
    <source>
        <dbReference type="ARBA" id="ARBA00010992"/>
    </source>
</evidence>
<keyword evidence="4" id="KW-1003">Cell membrane</keyword>
<feature type="transmembrane region" description="Helical" evidence="9">
    <location>
        <begin position="92"/>
        <end position="113"/>
    </location>
</feature>
<gene>
    <name evidence="11" type="ORF">F2P56_019383</name>
</gene>
<feature type="domain" description="Major facilitator superfamily (MFS) profile" evidence="10">
    <location>
        <begin position="1"/>
        <end position="363"/>
    </location>
</feature>
<dbReference type="PANTHER" id="PTHR48021:SF93">
    <property type="entry name" value="SUGAR TRANSPORTER ERD6-LIKE 1-RELATED"/>
    <property type="match status" value="1"/>
</dbReference>
<feature type="transmembrane region" description="Helical" evidence="9">
    <location>
        <begin position="38"/>
        <end position="56"/>
    </location>
</feature>
<evidence type="ECO:0000256" key="4">
    <source>
        <dbReference type="ARBA" id="ARBA00022475"/>
    </source>
</evidence>
<dbReference type="SUPFAM" id="SSF103473">
    <property type="entry name" value="MFS general substrate transporter"/>
    <property type="match status" value="1"/>
</dbReference>
<proteinExistence type="inferred from homology"/>
<sequence length="379" mass="41849">MADIIGRRGAMWFSCIFSFAGWLVVAFAKNAWCLDLGRMLLGIGVGIFYYVVPVYIAEVTPKNIRGQFTSANQLMMTCGLSLIYFTGNFFTWRTLALIGTIPCLVQIAGLFFIPESPRWLAKIGKKQKLEAALQLLRGKNADISQEAADIRDFTESLQQQTKTQIIDLFQRRYVNILIVGLGLMLLHQFGGVNAIASYASSIFVEAGFSSSIGTVSLAIVQIPAAAVGVILADKLGRRPLLMVSAAGMCLSCFLVGLSFGYQDRIRSKELTSILVLIGILGNNVAQGLGMAGLPWVIASEIFPINIKGMAGSLVTIMNLSSSWIMVYSFNFMMEWSKAGTFFIFSGACGLTVYSSQNWYQRPRDELWKKCKHQSLIRWN</sequence>
<dbReference type="PRINTS" id="PR00171">
    <property type="entry name" value="SUGRTRNSPORT"/>
</dbReference>
<dbReference type="PROSITE" id="PS00217">
    <property type="entry name" value="SUGAR_TRANSPORT_2"/>
    <property type="match status" value="1"/>
</dbReference>
<feature type="transmembrane region" description="Helical" evidence="9">
    <location>
        <begin position="309"/>
        <end position="329"/>
    </location>
</feature>
<keyword evidence="3" id="KW-0813">Transport</keyword>
<organism evidence="11 12">
    <name type="scientific">Juglans regia</name>
    <name type="common">English walnut</name>
    <dbReference type="NCBI Taxonomy" id="51240"/>
    <lineage>
        <taxon>Eukaryota</taxon>
        <taxon>Viridiplantae</taxon>
        <taxon>Streptophyta</taxon>
        <taxon>Embryophyta</taxon>
        <taxon>Tracheophyta</taxon>
        <taxon>Spermatophyta</taxon>
        <taxon>Magnoliopsida</taxon>
        <taxon>eudicotyledons</taxon>
        <taxon>Gunneridae</taxon>
        <taxon>Pentapetalae</taxon>
        <taxon>rosids</taxon>
        <taxon>fabids</taxon>
        <taxon>Fagales</taxon>
        <taxon>Juglandaceae</taxon>
        <taxon>Juglans</taxon>
    </lineage>
</organism>
<dbReference type="EMBL" id="LIHL02000008">
    <property type="protein sequence ID" value="KAF5463473.1"/>
    <property type="molecule type" value="Genomic_DNA"/>
</dbReference>
<feature type="transmembrane region" description="Helical" evidence="9">
    <location>
        <begin position="239"/>
        <end position="261"/>
    </location>
</feature>
<feature type="transmembrane region" description="Helical" evidence="9">
    <location>
        <begin position="273"/>
        <end position="297"/>
    </location>
</feature>
<protein>
    <recommendedName>
        <fullName evidence="10">Major facilitator superfamily (MFS) profile domain-containing protein</fullName>
    </recommendedName>
</protein>
<dbReference type="AlphaFoldDB" id="A0A834CS14"/>
<name>A0A834CS14_JUGRE</name>
<reference evidence="11" key="2">
    <citation type="submission" date="2020-03" db="EMBL/GenBank/DDBJ databases">
        <title>Walnut 2.0.</title>
        <authorList>
            <person name="Marrano A."/>
            <person name="Britton M."/>
            <person name="Zimin A.V."/>
            <person name="Zaini P.A."/>
            <person name="Workman R."/>
            <person name="Puiu D."/>
            <person name="Bianco L."/>
            <person name="Allen B.J."/>
            <person name="Troggio M."/>
            <person name="Leslie C.A."/>
            <person name="Timp W."/>
            <person name="Dendekar A."/>
            <person name="Salzberg S.L."/>
            <person name="Neale D.B."/>
        </authorList>
    </citation>
    <scope>NUCLEOTIDE SEQUENCE</scope>
    <source>
        <tissue evidence="11">Leaves</tissue>
    </source>
</reference>
<dbReference type="InterPro" id="IPR044775">
    <property type="entry name" value="MFS_ERD6/Tret1-like"/>
</dbReference>
<feature type="transmembrane region" description="Helical" evidence="9">
    <location>
        <begin position="208"/>
        <end position="232"/>
    </location>
</feature>
<evidence type="ECO:0000256" key="5">
    <source>
        <dbReference type="ARBA" id="ARBA00022597"/>
    </source>
</evidence>
<evidence type="ECO:0000313" key="12">
    <source>
        <dbReference type="Proteomes" id="UP000619265"/>
    </source>
</evidence>
<dbReference type="InterPro" id="IPR005829">
    <property type="entry name" value="Sugar_transporter_CS"/>
</dbReference>
<dbReference type="PROSITE" id="PS00216">
    <property type="entry name" value="SUGAR_TRANSPORT_1"/>
    <property type="match status" value="1"/>
</dbReference>
<dbReference type="InterPro" id="IPR036259">
    <property type="entry name" value="MFS_trans_sf"/>
</dbReference>
<dbReference type="Proteomes" id="UP000619265">
    <property type="component" value="Unassembled WGS sequence"/>
</dbReference>
<dbReference type="Gene3D" id="1.20.1250.20">
    <property type="entry name" value="MFS general substrate transporter like domains"/>
    <property type="match status" value="1"/>
</dbReference>
<dbReference type="GO" id="GO:0005886">
    <property type="term" value="C:plasma membrane"/>
    <property type="evidence" value="ECO:0007669"/>
    <property type="project" value="UniProtKB-SubCell"/>
</dbReference>
<feature type="transmembrane region" description="Helical" evidence="9">
    <location>
        <begin position="173"/>
        <end position="196"/>
    </location>
</feature>
<feature type="transmembrane region" description="Helical" evidence="9">
    <location>
        <begin position="12"/>
        <end position="32"/>
    </location>
</feature>
<dbReference type="InterPro" id="IPR005828">
    <property type="entry name" value="MFS_sugar_transport-like"/>
</dbReference>
<comment type="subcellular location">
    <subcellularLocation>
        <location evidence="1">Cell membrane</location>
        <topology evidence="1">Multi-pass membrane protein</topology>
    </subcellularLocation>
</comment>
<evidence type="ECO:0000256" key="3">
    <source>
        <dbReference type="ARBA" id="ARBA00022448"/>
    </source>
</evidence>